<dbReference type="Proteomes" id="UP000285897">
    <property type="component" value="Unassembled WGS sequence"/>
</dbReference>
<dbReference type="PANTHER" id="PTHR23416:SF78">
    <property type="entry name" value="LIPOPOLYSACCHARIDE BIOSYNTHESIS O-ACETYL TRANSFERASE WBBJ-RELATED"/>
    <property type="match status" value="1"/>
</dbReference>
<dbReference type="Gene3D" id="2.160.10.10">
    <property type="entry name" value="Hexapeptide repeat proteins"/>
    <property type="match status" value="1"/>
</dbReference>
<proteinExistence type="predicted"/>
<protein>
    <submittedName>
        <fullName evidence="1">Acyltransferase</fullName>
    </submittedName>
</protein>
<dbReference type="CDD" id="cd04647">
    <property type="entry name" value="LbH_MAT_like"/>
    <property type="match status" value="1"/>
</dbReference>
<keyword evidence="1" id="KW-0012">Acyltransferase</keyword>
<sequence>MVKAAVKSFIGKVQAKRFQVQVGKNVYIGKHCALKGKSNIVLEDGVTVRPYTQIWSGGGTVRIGMGSEIGERCRISIANSLEIGEKVLLSPNVYITDCDHEYRNIKIPVIDQGIVQRGQRVSIGEGSYIGINAVIVGNVKIGKHCVIGANSVVTKDVPDYCVAVGSPTRVIKNIAKTE</sequence>
<dbReference type="Pfam" id="PF00132">
    <property type="entry name" value="Hexapep"/>
    <property type="match status" value="1"/>
</dbReference>
<dbReference type="EMBL" id="QROS01000003">
    <property type="protein sequence ID" value="RHL48993.1"/>
    <property type="molecule type" value="Genomic_DNA"/>
</dbReference>
<dbReference type="SUPFAM" id="SSF51161">
    <property type="entry name" value="Trimeric LpxA-like enzymes"/>
    <property type="match status" value="1"/>
</dbReference>
<dbReference type="PANTHER" id="PTHR23416">
    <property type="entry name" value="SIALIC ACID SYNTHASE-RELATED"/>
    <property type="match status" value="1"/>
</dbReference>
<reference evidence="1 2" key="1">
    <citation type="submission" date="2018-08" db="EMBL/GenBank/DDBJ databases">
        <title>A genome reference for cultivated species of the human gut microbiota.</title>
        <authorList>
            <person name="Zou Y."/>
            <person name="Xue W."/>
            <person name="Luo G."/>
        </authorList>
    </citation>
    <scope>NUCLEOTIDE SEQUENCE [LARGE SCALE GENOMIC DNA]</scope>
    <source>
        <strain evidence="1 2">AF37-6AC</strain>
    </source>
</reference>
<comment type="caution">
    <text evidence="1">The sequence shown here is derived from an EMBL/GenBank/DDBJ whole genome shotgun (WGS) entry which is preliminary data.</text>
</comment>
<evidence type="ECO:0000313" key="1">
    <source>
        <dbReference type="EMBL" id="RHL48993.1"/>
    </source>
</evidence>
<gene>
    <name evidence="1" type="ORF">DW021_06625</name>
</gene>
<dbReference type="RefSeq" id="WP_118393039.1">
    <property type="nucleotide sequence ID" value="NZ_QROS01000003.1"/>
</dbReference>
<name>A0A415LKF9_9FIRM</name>
<dbReference type="AlphaFoldDB" id="A0A415LKF9"/>
<dbReference type="InterPro" id="IPR001451">
    <property type="entry name" value="Hexapep"/>
</dbReference>
<keyword evidence="1" id="KW-0808">Transferase</keyword>
<accession>A0A415LKF9</accession>
<evidence type="ECO:0000313" key="2">
    <source>
        <dbReference type="Proteomes" id="UP000285897"/>
    </source>
</evidence>
<dbReference type="GO" id="GO:0016746">
    <property type="term" value="F:acyltransferase activity"/>
    <property type="evidence" value="ECO:0007669"/>
    <property type="project" value="UniProtKB-KW"/>
</dbReference>
<dbReference type="InterPro" id="IPR051159">
    <property type="entry name" value="Hexapeptide_acetyltransf"/>
</dbReference>
<organism evidence="1 2">
    <name type="scientific">Blautia obeum</name>
    <dbReference type="NCBI Taxonomy" id="40520"/>
    <lineage>
        <taxon>Bacteria</taxon>
        <taxon>Bacillati</taxon>
        <taxon>Bacillota</taxon>
        <taxon>Clostridia</taxon>
        <taxon>Lachnospirales</taxon>
        <taxon>Lachnospiraceae</taxon>
        <taxon>Blautia</taxon>
    </lineage>
</organism>
<dbReference type="InterPro" id="IPR011004">
    <property type="entry name" value="Trimer_LpxA-like_sf"/>
</dbReference>